<keyword evidence="3" id="KW-0274">FAD</keyword>
<dbReference type="GO" id="GO:0051537">
    <property type="term" value="F:2 iron, 2 sulfur cluster binding"/>
    <property type="evidence" value="ECO:0007669"/>
    <property type="project" value="InterPro"/>
</dbReference>
<dbReference type="OrthoDB" id="9792018at2"/>
<evidence type="ECO:0000256" key="2">
    <source>
        <dbReference type="ARBA" id="ARBA00022723"/>
    </source>
</evidence>
<dbReference type="GO" id="GO:0071949">
    <property type="term" value="F:FAD binding"/>
    <property type="evidence" value="ECO:0007669"/>
    <property type="project" value="InterPro"/>
</dbReference>
<dbReference type="InterPro" id="IPR012675">
    <property type="entry name" value="Beta-grasp_dom_sf"/>
</dbReference>
<reference evidence="8 9" key="1">
    <citation type="journal article" date="2014" name="Int. J. Syst. Evol. Microbiol.">
        <title>Sneathiella chungangensis sp. nov., isolated from a marine sand, and emended description of the genus Sneathiella.</title>
        <authorList>
            <person name="Siamphan C."/>
            <person name="Kim H."/>
            <person name="Lee J.S."/>
            <person name="Kim W."/>
        </authorList>
    </citation>
    <scope>NUCLEOTIDE SEQUENCE [LARGE SCALE GENOMIC DNA]</scope>
    <source>
        <strain evidence="8 9">KCTC 32476</strain>
    </source>
</reference>
<evidence type="ECO:0000256" key="3">
    <source>
        <dbReference type="ARBA" id="ARBA00022827"/>
    </source>
</evidence>
<dbReference type="CDD" id="cd00207">
    <property type="entry name" value="fer2"/>
    <property type="match status" value="1"/>
</dbReference>
<dbReference type="InterPro" id="IPR002346">
    <property type="entry name" value="Mopterin_DH_FAD-bd"/>
</dbReference>
<accession>A0A845MD54</accession>
<dbReference type="Gene3D" id="3.30.43.10">
    <property type="entry name" value="Uridine Diphospho-n-acetylenolpyruvylglucosamine Reductase, domain 2"/>
    <property type="match status" value="1"/>
</dbReference>
<keyword evidence="4 8" id="KW-0560">Oxidoreductase</keyword>
<dbReference type="Gene3D" id="3.30.390.50">
    <property type="entry name" value="CO dehydrogenase flavoprotein, C-terminal domain"/>
    <property type="match status" value="1"/>
</dbReference>
<gene>
    <name evidence="8" type="primary">xdhA</name>
    <name evidence="8" type="ORF">GQF03_06385</name>
</gene>
<name>A0A845MD54_9PROT</name>
<dbReference type="GO" id="GO:0004854">
    <property type="term" value="F:xanthine dehydrogenase activity"/>
    <property type="evidence" value="ECO:0007669"/>
    <property type="project" value="UniProtKB-EC"/>
</dbReference>
<dbReference type="InterPro" id="IPR036683">
    <property type="entry name" value="CO_DH_flav_C_dom_sf"/>
</dbReference>
<dbReference type="InterPro" id="IPR005107">
    <property type="entry name" value="CO_DH_flav_C"/>
</dbReference>
<evidence type="ECO:0000256" key="1">
    <source>
        <dbReference type="ARBA" id="ARBA00022630"/>
    </source>
</evidence>
<dbReference type="SUPFAM" id="SSF47741">
    <property type="entry name" value="CO dehydrogenase ISP C-domain like"/>
    <property type="match status" value="1"/>
</dbReference>
<feature type="domain" description="FAD-binding PCMH-type" evidence="7">
    <location>
        <begin position="191"/>
        <end position="364"/>
    </location>
</feature>
<protein>
    <submittedName>
        <fullName evidence="8">Xanthine dehydrogenase small subunit</fullName>
        <ecNumber evidence="8">1.17.1.4</ecNumber>
    </submittedName>
</protein>
<dbReference type="PROSITE" id="PS00197">
    <property type="entry name" value="2FE2S_FER_1"/>
    <property type="match status" value="1"/>
</dbReference>
<dbReference type="PROSITE" id="PS51387">
    <property type="entry name" value="FAD_PCMH"/>
    <property type="match status" value="1"/>
</dbReference>
<dbReference type="NCBIfam" id="TIGR02963">
    <property type="entry name" value="xanthine_xdhA"/>
    <property type="match status" value="1"/>
</dbReference>
<dbReference type="InterPro" id="IPR001041">
    <property type="entry name" value="2Fe-2S_ferredoxin-type"/>
</dbReference>
<dbReference type="SMART" id="SM01092">
    <property type="entry name" value="CO_deh_flav_C"/>
    <property type="match status" value="1"/>
</dbReference>
<sequence>MRQRIKFIHRGGIVEIEDVDPTMTVLNYLRYERALTGTKEGCAEGDCGACTVVLGDLVNGELRYQAVNACIQFLPTLDGKELITVEDLKSEDGALHPVQQAMVEANGTQCGFCTPGFVMSLFAEMHSGPKADRRHIDNVLAGNLCRCTGYGTIVEAAVNVAKSDVKDRFHSRVATTETLLESLRNEPGLQLNWQGRHYFAPKTVEELTDLLSRHPGATVLAGATDVGLWVTKQHRNLDAVIYIGQIEALKTITTQEDGLLIGAGVTYSDAWGSLAELHPDLGELIRRIASTQIRNSGTIGGNIANGSPIGDTPPALIALDARLHLRSKDGGREMPLEDFFIEYGKQDRHPDEFVEAVFVPFPKADSRFATYKISKRFDQDISAVCAAFHLVLKGRNIEDIRICYGGMAGTPKRASETETALIGKEWSEATILAALPAMARDYEPLSDMRASREYRRLAAENLLRKFYIETAMPEVPTRIVGDGGLAYA</sequence>
<dbReference type="InterPro" id="IPR016169">
    <property type="entry name" value="FAD-bd_PCMH_sub2"/>
</dbReference>
<dbReference type="SUPFAM" id="SSF54292">
    <property type="entry name" value="2Fe-2S ferredoxin-like"/>
    <property type="match status" value="1"/>
</dbReference>
<evidence type="ECO:0000313" key="8">
    <source>
        <dbReference type="EMBL" id="MZR21953.1"/>
    </source>
</evidence>
<dbReference type="InterPro" id="IPR016166">
    <property type="entry name" value="FAD-bd_PCMH"/>
</dbReference>
<dbReference type="InterPro" id="IPR036010">
    <property type="entry name" value="2Fe-2S_ferredoxin-like_sf"/>
</dbReference>
<dbReference type="PIRSF" id="PIRSF036557">
    <property type="entry name" value="XdhA_RC"/>
    <property type="match status" value="1"/>
</dbReference>
<dbReference type="InterPro" id="IPR016208">
    <property type="entry name" value="Ald_Oxase/xanthine_DH-like"/>
</dbReference>
<dbReference type="SUPFAM" id="SSF56176">
    <property type="entry name" value="FAD-binding/transporter-associated domain-like"/>
    <property type="match status" value="1"/>
</dbReference>
<keyword evidence="5" id="KW-0408">Iron</keyword>
<dbReference type="PANTHER" id="PTHR45444">
    <property type="entry name" value="XANTHINE DEHYDROGENASE"/>
    <property type="match status" value="1"/>
</dbReference>
<dbReference type="PROSITE" id="PS51085">
    <property type="entry name" value="2FE2S_FER_2"/>
    <property type="match status" value="1"/>
</dbReference>
<dbReference type="InterPro" id="IPR016167">
    <property type="entry name" value="FAD-bd_PCMH_sub1"/>
</dbReference>
<proteinExistence type="predicted"/>
<evidence type="ECO:0000256" key="5">
    <source>
        <dbReference type="ARBA" id="ARBA00023004"/>
    </source>
</evidence>
<feature type="domain" description="2Fe-2S ferredoxin-type" evidence="6">
    <location>
        <begin position="3"/>
        <end position="88"/>
    </location>
</feature>
<dbReference type="Pfam" id="PF00111">
    <property type="entry name" value="Fer2"/>
    <property type="match status" value="1"/>
</dbReference>
<dbReference type="Pfam" id="PF01799">
    <property type="entry name" value="Fer2_2"/>
    <property type="match status" value="1"/>
</dbReference>
<dbReference type="EC" id="1.17.1.4" evidence="8"/>
<dbReference type="Pfam" id="PF03450">
    <property type="entry name" value="CO_deh_flav_C"/>
    <property type="match status" value="1"/>
</dbReference>
<evidence type="ECO:0000259" key="6">
    <source>
        <dbReference type="PROSITE" id="PS51085"/>
    </source>
</evidence>
<dbReference type="SUPFAM" id="SSF55447">
    <property type="entry name" value="CO dehydrogenase flavoprotein C-terminal domain-like"/>
    <property type="match status" value="1"/>
</dbReference>
<dbReference type="EMBL" id="WTVA01000002">
    <property type="protein sequence ID" value="MZR21953.1"/>
    <property type="molecule type" value="Genomic_DNA"/>
</dbReference>
<dbReference type="InterPro" id="IPR012175">
    <property type="entry name" value="Xanth_DH_ssu_bac"/>
</dbReference>
<dbReference type="AlphaFoldDB" id="A0A845MD54"/>
<keyword evidence="9" id="KW-1185">Reference proteome</keyword>
<dbReference type="GO" id="GO:0005506">
    <property type="term" value="F:iron ion binding"/>
    <property type="evidence" value="ECO:0007669"/>
    <property type="project" value="InterPro"/>
</dbReference>
<dbReference type="InterPro" id="IPR002888">
    <property type="entry name" value="2Fe-2S-bd"/>
</dbReference>
<dbReference type="PANTHER" id="PTHR45444:SF3">
    <property type="entry name" value="XANTHINE DEHYDROGENASE"/>
    <property type="match status" value="1"/>
</dbReference>
<dbReference type="InterPro" id="IPR006058">
    <property type="entry name" value="2Fe2S_fd_BS"/>
</dbReference>
<evidence type="ECO:0000313" key="9">
    <source>
        <dbReference type="Proteomes" id="UP000445696"/>
    </source>
</evidence>
<organism evidence="8 9">
    <name type="scientific">Sneathiella chungangensis</name>
    <dbReference type="NCBI Taxonomy" id="1418234"/>
    <lineage>
        <taxon>Bacteria</taxon>
        <taxon>Pseudomonadati</taxon>
        <taxon>Pseudomonadota</taxon>
        <taxon>Alphaproteobacteria</taxon>
        <taxon>Sneathiellales</taxon>
        <taxon>Sneathiellaceae</taxon>
        <taxon>Sneathiella</taxon>
    </lineage>
</organism>
<dbReference type="InterPro" id="IPR014307">
    <property type="entry name" value="Xanthine_DH_ssu"/>
</dbReference>
<evidence type="ECO:0000256" key="4">
    <source>
        <dbReference type="ARBA" id="ARBA00023002"/>
    </source>
</evidence>
<dbReference type="Gene3D" id="1.10.150.120">
    <property type="entry name" value="[2Fe-2S]-binding domain"/>
    <property type="match status" value="1"/>
</dbReference>
<keyword evidence="2" id="KW-0479">Metal-binding</keyword>
<dbReference type="RefSeq" id="WP_161338377.1">
    <property type="nucleotide sequence ID" value="NZ_JBHSDG010000006.1"/>
</dbReference>
<evidence type="ECO:0000259" key="7">
    <source>
        <dbReference type="PROSITE" id="PS51387"/>
    </source>
</evidence>
<dbReference type="Gene3D" id="3.30.465.10">
    <property type="match status" value="1"/>
</dbReference>
<keyword evidence="1" id="KW-0285">Flavoprotein</keyword>
<dbReference type="Gene3D" id="3.10.20.30">
    <property type="match status" value="1"/>
</dbReference>
<comment type="caution">
    <text evidence="8">The sequence shown here is derived from an EMBL/GenBank/DDBJ whole genome shotgun (WGS) entry which is preliminary data.</text>
</comment>
<dbReference type="Proteomes" id="UP000445696">
    <property type="component" value="Unassembled WGS sequence"/>
</dbReference>
<dbReference type="Pfam" id="PF00941">
    <property type="entry name" value="FAD_binding_5"/>
    <property type="match status" value="1"/>
</dbReference>
<dbReference type="InterPro" id="IPR036318">
    <property type="entry name" value="FAD-bd_PCMH-like_sf"/>
</dbReference>
<dbReference type="InterPro" id="IPR036884">
    <property type="entry name" value="2Fe-2S-bd_dom_sf"/>
</dbReference>